<feature type="transmembrane region" description="Helical" evidence="1">
    <location>
        <begin position="6"/>
        <end position="26"/>
    </location>
</feature>
<dbReference type="PANTHER" id="PTHR42678">
    <property type="entry name" value="AMIDASE"/>
    <property type="match status" value="1"/>
</dbReference>
<reference evidence="3 4" key="1">
    <citation type="journal article" date="2023" name="bioRxiv">
        <title>Genome report: Whole genome sequence and annotation of Penstemon davidsonii.</title>
        <authorList>
            <person name="Ostevik K.L."/>
            <person name="Alabady M."/>
            <person name="Zhang M."/>
            <person name="Rausher M.D."/>
        </authorList>
    </citation>
    <scope>NUCLEOTIDE SEQUENCE [LARGE SCALE GENOMIC DNA]</scope>
    <source>
        <strain evidence="3">DNT005</strain>
        <tissue evidence="3">Whole leaf</tissue>
    </source>
</reference>
<gene>
    <name evidence="3" type="ORF">RD792_016415</name>
</gene>
<keyword evidence="1" id="KW-1133">Transmembrane helix</keyword>
<dbReference type="InterPro" id="IPR023631">
    <property type="entry name" value="Amidase_dom"/>
</dbReference>
<keyword evidence="1" id="KW-0472">Membrane</keyword>
<feature type="domain" description="Amidase" evidence="2">
    <location>
        <begin position="197"/>
        <end position="264"/>
    </location>
</feature>
<name>A0ABR0CL50_9LAMI</name>
<dbReference type="EMBL" id="JAYDYQ010002688">
    <property type="protein sequence ID" value="KAK4477201.1"/>
    <property type="molecule type" value="Genomic_DNA"/>
</dbReference>
<sequence>MESQPSIPLLSFIFIIFVVVFSNSYINTSNALSIKEATVEELQTAFEQNQLTLRQLTEFYLNEIQRVNPILKGVIEVNPDALYLAEKVDRERKAKTHGSYSRLHGIPILLKDNIGTKDKLNNSAGSFALVGSVVAKDAGVVKRLREAGAIVIGKASLSEWTSFRSFNAPNGWSARGGQGKWIGNIRGLRYGGNITWETDGSILCPSSFNSIVGIKPTVGLTSRAGVIPISPRQDTIGPICRTVSHAVNVLDAIVGFDYNDAKATRRASN</sequence>
<dbReference type="SUPFAM" id="SSF75304">
    <property type="entry name" value="Amidase signature (AS) enzymes"/>
    <property type="match status" value="1"/>
</dbReference>
<dbReference type="Pfam" id="PF01425">
    <property type="entry name" value="Amidase"/>
    <property type="match status" value="2"/>
</dbReference>
<evidence type="ECO:0000256" key="1">
    <source>
        <dbReference type="SAM" id="Phobius"/>
    </source>
</evidence>
<dbReference type="InterPro" id="IPR036928">
    <property type="entry name" value="AS_sf"/>
</dbReference>
<evidence type="ECO:0000259" key="2">
    <source>
        <dbReference type="Pfam" id="PF01425"/>
    </source>
</evidence>
<keyword evidence="4" id="KW-1185">Reference proteome</keyword>
<proteinExistence type="predicted"/>
<comment type="caution">
    <text evidence="3">The sequence shown here is derived from an EMBL/GenBank/DDBJ whole genome shotgun (WGS) entry which is preliminary data.</text>
</comment>
<evidence type="ECO:0000313" key="4">
    <source>
        <dbReference type="Proteomes" id="UP001291926"/>
    </source>
</evidence>
<evidence type="ECO:0000313" key="3">
    <source>
        <dbReference type="EMBL" id="KAK4477201.1"/>
    </source>
</evidence>
<dbReference type="Proteomes" id="UP001291926">
    <property type="component" value="Unassembled WGS sequence"/>
</dbReference>
<keyword evidence="1" id="KW-0812">Transmembrane</keyword>
<dbReference type="PANTHER" id="PTHR42678:SF34">
    <property type="entry name" value="OS04G0183300 PROTEIN"/>
    <property type="match status" value="1"/>
</dbReference>
<accession>A0ABR0CL50</accession>
<protein>
    <recommendedName>
        <fullName evidence="2">Amidase domain-containing protein</fullName>
    </recommendedName>
</protein>
<dbReference type="Gene3D" id="3.90.1300.10">
    <property type="entry name" value="Amidase signature (AS) domain"/>
    <property type="match status" value="1"/>
</dbReference>
<organism evidence="3 4">
    <name type="scientific">Penstemon davidsonii</name>
    <dbReference type="NCBI Taxonomy" id="160366"/>
    <lineage>
        <taxon>Eukaryota</taxon>
        <taxon>Viridiplantae</taxon>
        <taxon>Streptophyta</taxon>
        <taxon>Embryophyta</taxon>
        <taxon>Tracheophyta</taxon>
        <taxon>Spermatophyta</taxon>
        <taxon>Magnoliopsida</taxon>
        <taxon>eudicotyledons</taxon>
        <taxon>Gunneridae</taxon>
        <taxon>Pentapetalae</taxon>
        <taxon>asterids</taxon>
        <taxon>lamiids</taxon>
        <taxon>Lamiales</taxon>
        <taxon>Plantaginaceae</taxon>
        <taxon>Cheloneae</taxon>
        <taxon>Penstemon</taxon>
    </lineage>
</organism>
<feature type="domain" description="Amidase" evidence="2">
    <location>
        <begin position="56"/>
        <end position="164"/>
    </location>
</feature>